<keyword evidence="3" id="KW-1185">Reference proteome</keyword>
<dbReference type="EMBL" id="BMMK01000083">
    <property type="protein sequence ID" value="GGM84835.1"/>
    <property type="molecule type" value="Genomic_DNA"/>
</dbReference>
<dbReference type="RefSeq" id="WP_189062225.1">
    <property type="nucleotide sequence ID" value="NZ_BMMK01000083.1"/>
</dbReference>
<name>A0A8J3FZX6_9PSEU</name>
<sequence>MFVIARGPDLGGFSVLSGVTFTILFLAYLVAHQIGDHWVQTDRQTADKGEPGWQGRLACAQHVTTYTLTTSAFGVAVWWAFSLPISVQGFALGQGISALTHYWIDRRFTLAHLAHRLGKLDFYNMGAPRPGRDDNPTLGTGSYALDQSAHWFWLFVAAFVTAAEVP</sequence>
<keyword evidence="1" id="KW-0472">Membrane</keyword>
<reference evidence="2" key="2">
    <citation type="submission" date="2020-09" db="EMBL/GenBank/DDBJ databases">
        <authorList>
            <person name="Sun Q."/>
            <person name="Zhou Y."/>
        </authorList>
    </citation>
    <scope>NUCLEOTIDE SEQUENCE</scope>
    <source>
        <strain evidence="2">CGMCC 4.5737</strain>
    </source>
</reference>
<accession>A0A8J3FZX6</accession>
<dbReference type="Proteomes" id="UP000637578">
    <property type="component" value="Unassembled WGS sequence"/>
</dbReference>
<evidence type="ECO:0000313" key="3">
    <source>
        <dbReference type="Proteomes" id="UP000637578"/>
    </source>
</evidence>
<keyword evidence="1" id="KW-1133">Transmembrane helix</keyword>
<protein>
    <recommendedName>
        <fullName evidence="4">DUF3307 domain-containing protein</fullName>
    </recommendedName>
</protein>
<keyword evidence="1" id="KW-0812">Transmembrane</keyword>
<evidence type="ECO:0008006" key="4">
    <source>
        <dbReference type="Google" id="ProtNLM"/>
    </source>
</evidence>
<organism evidence="2 3">
    <name type="scientific">Longimycelium tulufanense</name>
    <dbReference type="NCBI Taxonomy" id="907463"/>
    <lineage>
        <taxon>Bacteria</taxon>
        <taxon>Bacillati</taxon>
        <taxon>Actinomycetota</taxon>
        <taxon>Actinomycetes</taxon>
        <taxon>Pseudonocardiales</taxon>
        <taxon>Pseudonocardiaceae</taxon>
        <taxon>Longimycelium</taxon>
    </lineage>
</organism>
<dbReference type="AlphaFoldDB" id="A0A8J3FZX6"/>
<evidence type="ECO:0000256" key="1">
    <source>
        <dbReference type="SAM" id="Phobius"/>
    </source>
</evidence>
<gene>
    <name evidence="2" type="ORF">GCM10012275_64480</name>
</gene>
<evidence type="ECO:0000313" key="2">
    <source>
        <dbReference type="EMBL" id="GGM84835.1"/>
    </source>
</evidence>
<dbReference type="InterPro" id="IPR021737">
    <property type="entry name" value="Phage_phiKZ_Orf197"/>
</dbReference>
<reference evidence="2" key="1">
    <citation type="journal article" date="2014" name="Int. J. Syst. Evol. Microbiol.">
        <title>Complete genome sequence of Corynebacterium casei LMG S-19264T (=DSM 44701T), isolated from a smear-ripened cheese.</title>
        <authorList>
            <consortium name="US DOE Joint Genome Institute (JGI-PGF)"/>
            <person name="Walter F."/>
            <person name="Albersmeier A."/>
            <person name="Kalinowski J."/>
            <person name="Ruckert C."/>
        </authorList>
    </citation>
    <scope>NUCLEOTIDE SEQUENCE</scope>
    <source>
        <strain evidence="2">CGMCC 4.5737</strain>
    </source>
</reference>
<proteinExistence type="predicted"/>
<feature type="transmembrane region" description="Helical" evidence="1">
    <location>
        <begin position="12"/>
        <end position="31"/>
    </location>
</feature>
<comment type="caution">
    <text evidence="2">The sequence shown here is derived from an EMBL/GenBank/DDBJ whole genome shotgun (WGS) entry which is preliminary data.</text>
</comment>
<dbReference type="Pfam" id="PF11750">
    <property type="entry name" value="DUF3307"/>
    <property type="match status" value="1"/>
</dbReference>